<protein>
    <submittedName>
        <fullName evidence="2">Uncharacterized protein</fullName>
    </submittedName>
</protein>
<gene>
    <name evidence="2" type="ORF">CTOB1V02_LOCUS10760</name>
</gene>
<reference evidence="2" key="1">
    <citation type="submission" date="2020-11" db="EMBL/GenBank/DDBJ databases">
        <authorList>
            <person name="Tran Van P."/>
        </authorList>
    </citation>
    <scope>NUCLEOTIDE SEQUENCE</scope>
</reference>
<organism evidence="2">
    <name type="scientific">Cyprideis torosa</name>
    <dbReference type="NCBI Taxonomy" id="163714"/>
    <lineage>
        <taxon>Eukaryota</taxon>
        <taxon>Metazoa</taxon>
        <taxon>Ecdysozoa</taxon>
        <taxon>Arthropoda</taxon>
        <taxon>Crustacea</taxon>
        <taxon>Oligostraca</taxon>
        <taxon>Ostracoda</taxon>
        <taxon>Podocopa</taxon>
        <taxon>Podocopida</taxon>
        <taxon>Cytherocopina</taxon>
        <taxon>Cytheroidea</taxon>
        <taxon>Cytherideidae</taxon>
        <taxon>Cyprideis</taxon>
    </lineage>
</organism>
<sequence length="67" mass="7256">FQEDKVRMEALITEAMQQSLHEGEERSETPVAAGQGESIAVCNGVEGSPASDETIHEERTNDVPAEN</sequence>
<accession>A0A7R8WLW1</accession>
<name>A0A7R8WLW1_9CRUS</name>
<feature type="region of interest" description="Disordered" evidence="1">
    <location>
        <begin position="18"/>
        <end position="67"/>
    </location>
</feature>
<proteinExistence type="predicted"/>
<feature type="non-terminal residue" evidence="2">
    <location>
        <position position="67"/>
    </location>
</feature>
<dbReference type="EMBL" id="OB665350">
    <property type="protein sequence ID" value="CAD7232935.1"/>
    <property type="molecule type" value="Genomic_DNA"/>
</dbReference>
<dbReference type="AlphaFoldDB" id="A0A7R8WLW1"/>
<evidence type="ECO:0000256" key="1">
    <source>
        <dbReference type="SAM" id="MobiDB-lite"/>
    </source>
</evidence>
<evidence type="ECO:0000313" key="2">
    <source>
        <dbReference type="EMBL" id="CAD7232935.1"/>
    </source>
</evidence>